<dbReference type="Pfam" id="PF00583">
    <property type="entry name" value="Acetyltransf_1"/>
    <property type="match status" value="1"/>
</dbReference>
<reference evidence="2" key="1">
    <citation type="journal article" date="2014" name="Front. Microbiol.">
        <title>High frequency of phylogenetically diverse reductive dehalogenase-homologous genes in deep subseafloor sedimentary metagenomes.</title>
        <authorList>
            <person name="Kawai M."/>
            <person name="Futagami T."/>
            <person name="Toyoda A."/>
            <person name="Takaki Y."/>
            <person name="Nishi S."/>
            <person name="Hori S."/>
            <person name="Arai W."/>
            <person name="Tsubouchi T."/>
            <person name="Morono Y."/>
            <person name="Uchiyama I."/>
            <person name="Ito T."/>
            <person name="Fujiyama A."/>
            <person name="Inagaki F."/>
            <person name="Takami H."/>
        </authorList>
    </citation>
    <scope>NUCLEOTIDE SEQUENCE</scope>
    <source>
        <strain evidence="2">Expedition CK06-06</strain>
    </source>
</reference>
<dbReference type="EMBL" id="BARV01007676">
    <property type="protein sequence ID" value="GAI11198.1"/>
    <property type="molecule type" value="Genomic_DNA"/>
</dbReference>
<organism evidence="2">
    <name type="scientific">marine sediment metagenome</name>
    <dbReference type="NCBI Taxonomy" id="412755"/>
    <lineage>
        <taxon>unclassified sequences</taxon>
        <taxon>metagenomes</taxon>
        <taxon>ecological metagenomes</taxon>
    </lineage>
</organism>
<name>X1KWW0_9ZZZZ</name>
<dbReference type="InterPro" id="IPR000182">
    <property type="entry name" value="GNAT_dom"/>
</dbReference>
<proteinExistence type="predicted"/>
<accession>X1KWW0</accession>
<feature type="domain" description="N-acetyltransferase" evidence="1">
    <location>
        <begin position="2"/>
        <end position="35"/>
    </location>
</feature>
<dbReference type="GO" id="GO:0016747">
    <property type="term" value="F:acyltransferase activity, transferring groups other than amino-acyl groups"/>
    <property type="evidence" value="ECO:0007669"/>
    <property type="project" value="InterPro"/>
</dbReference>
<gene>
    <name evidence="2" type="ORF">S06H3_15585</name>
</gene>
<dbReference type="AlphaFoldDB" id="X1KWW0"/>
<dbReference type="SUPFAM" id="SSF55729">
    <property type="entry name" value="Acyl-CoA N-acyltransferases (Nat)"/>
    <property type="match status" value="1"/>
</dbReference>
<dbReference type="Gene3D" id="3.40.630.30">
    <property type="match status" value="1"/>
</dbReference>
<sequence>DKAVARAKEAGCYKIVLTCDKRLEGEHKFYRSLGFEASAHGFRLYF</sequence>
<evidence type="ECO:0000259" key="1">
    <source>
        <dbReference type="Pfam" id="PF00583"/>
    </source>
</evidence>
<protein>
    <recommendedName>
        <fullName evidence="1">N-acetyltransferase domain-containing protein</fullName>
    </recommendedName>
</protein>
<feature type="non-terminal residue" evidence="2">
    <location>
        <position position="1"/>
    </location>
</feature>
<comment type="caution">
    <text evidence="2">The sequence shown here is derived from an EMBL/GenBank/DDBJ whole genome shotgun (WGS) entry which is preliminary data.</text>
</comment>
<dbReference type="InterPro" id="IPR016181">
    <property type="entry name" value="Acyl_CoA_acyltransferase"/>
</dbReference>
<evidence type="ECO:0000313" key="2">
    <source>
        <dbReference type="EMBL" id="GAI11198.1"/>
    </source>
</evidence>